<dbReference type="Proteomes" id="UP000266016">
    <property type="component" value="Unassembled WGS sequence"/>
</dbReference>
<comment type="caution">
    <text evidence="1">The sequence shown here is derived from an EMBL/GenBank/DDBJ whole genome shotgun (WGS) entry which is preliminary data.</text>
</comment>
<proteinExistence type="predicted"/>
<dbReference type="AlphaFoldDB" id="A0A398BG14"/>
<evidence type="ECO:0000313" key="1">
    <source>
        <dbReference type="EMBL" id="RID86556.1"/>
    </source>
</evidence>
<dbReference type="RefSeq" id="WP_119116946.1">
    <property type="nucleotide sequence ID" value="NZ_QWVS01000015.1"/>
</dbReference>
<sequence>MAEQRKTYYIWIPNGQISQSSTDSPWNFKIEATDDEIMQLREYFDYNYMIGEENFYRAHVPLKEYHHDHENDEQDLTLQNIYQLIYKLGDEESKQHIESMGILQVKRTDDGLRY</sequence>
<accession>A0A398BG14</accession>
<evidence type="ECO:0000313" key="2">
    <source>
        <dbReference type="Proteomes" id="UP000266016"/>
    </source>
</evidence>
<name>A0A398BG14_9BACI</name>
<dbReference type="EMBL" id="QWVS01000015">
    <property type="protein sequence ID" value="RID86556.1"/>
    <property type="molecule type" value="Genomic_DNA"/>
</dbReference>
<gene>
    <name evidence="1" type="ORF">D1953_09515</name>
</gene>
<keyword evidence="1" id="KW-0378">Hydrolase</keyword>
<reference evidence="1 2" key="1">
    <citation type="submission" date="2018-08" db="EMBL/GenBank/DDBJ databases">
        <title>Bacillus jemisoniae sp. nov., Bacillus chryseoplanitiae sp. nov., Bacillus resnikiae sp. nov., and Bacillus frankliniae sp. nov., isolated from Viking spacecraft and associated surfaces.</title>
        <authorList>
            <person name="Seuylemezian A."/>
            <person name="Vaishampayan P."/>
        </authorList>
    </citation>
    <scope>NUCLEOTIDE SEQUENCE [LARGE SCALE GENOMIC DNA]</scope>
    <source>
        <strain evidence="1 2">MA001</strain>
    </source>
</reference>
<protein>
    <submittedName>
        <fullName evidence="1">Hydrolase</fullName>
    </submittedName>
</protein>
<keyword evidence="2" id="KW-1185">Reference proteome</keyword>
<dbReference type="GO" id="GO:0016787">
    <property type="term" value="F:hydrolase activity"/>
    <property type="evidence" value="ECO:0007669"/>
    <property type="project" value="UniProtKB-KW"/>
</dbReference>
<organism evidence="1 2">
    <name type="scientific">Peribacillus asahii</name>
    <dbReference type="NCBI Taxonomy" id="228899"/>
    <lineage>
        <taxon>Bacteria</taxon>
        <taxon>Bacillati</taxon>
        <taxon>Bacillota</taxon>
        <taxon>Bacilli</taxon>
        <taxon>Bacillales</taxon>
        <taxon>Bacillaceae</taxon>
        <taxon>Peribacillus</taxon>
    </lineage>
</organism>